<dbReference type="PANTHER" id="PTHR33164:SF43">
    <property type="entry name" value="HTH-TYPE TRANSCRIPTIONAL REPRESSOR YETL"/>
    <property type="match status" value="1"/>
</dbReference>
<protein>
    <submittedName>
        <fullName evidence="2">Helix-turn-helix domain-containing protein</fullName>
    </submittedName>
</protein>
<dbReference type="InterPro" id="IPR039422">
    <property type="entry name" value="MarR/SlyA-like"/>
</dbReference>
<dbReference type="InterPro" id="IPR036388">
    <property type="entry name" value="WH-like_DNA-bd_sf"/>
</dbReference>
<dbReference type="SMART" id="SM00347">
    <property type="entry name" value="HTH_MARR"/>
    <property type="match status" value="1"/>
</dbReference>
<name>A0ABZ0VAH1_9MICO</name>
<sequence>MTIARQPSTLRRALSGYFDARSAAFARARRDLNMGDGDARALMFICERPGVRAADIAAYLGITAAGATALIDRLVERGVATREYDPDDRRVIRINPAIDLSDDPWSSLCRFDDDFEDAVALRDVTRIEELSTLLDDLTVAVASR</sequence>
<evidence type="ECO:0000259" key="1">
    <source>
        <dbReference type="SMART" id="SM00347"/>
    </source>
</evidence>
<feature type="domain" description="HTH marR-type" evidence="1">
    <location>
        <begin position="27"/>
        <end position="120"/>
    </location>
</feature>
<reference evidence="2 3" key="1">
    <citation type="submission" date="2023-06" db="EMBL/GenBank/DDBJ databases">
        <title>Rock-solubilizing bacteria, Microbacterium invictum, promotes re-establishment of vegetation in rocky wasteland by accelerating rock bio-weathering and reshaping soil bacterial community.</title>
        <authorList>
            <person name="Liu C."/>
        </authorList>
    </citation>
    <scope>NUCLEOTIDE SEQUENCE [LARGE SCALE GENOMIC DNA]</scope>
    <source>
        <strain evidence="2 3">X-18</strain>
    </source>
</reference>
<dbReference type="Proteomes" id="UP001324533">
    <property type="component" value="Chromosome"/>
</dbReference>
<dbReference type="Gene3D" id="1.10.10.10">
    <property type="entry name" value="Winged helix-like DNA-binding domain superfamily/Winged helix DNA-binding domain"/>
    <property type="match status" value="1"/>
</dbReference>
<accession>A0ABZ0VAH1</accession>
<dbReference type="SUPFAM" id="SSF46785">
    <property type="entry name" value="Winged helix' DNA-binding domain"/>
    <property type="match status" value="1"/>
</dbReference>
<dbReference type="InterPro" id="IPR000835">
    <property type="entry name" value="HTH_MarR-typ"/>
</dbReference>
<evidence type="ECO:0000313" key="3">
    <source>
        <dbReference type="Proteomes" id="UP001324533"/>
    </source>
</evidence>
<evidence type="ECO:0000313" key="2">
    <source>
        <dbReference type="EMBL" id="WQB70631.1"/>
    </source>
</evidence>
<dbReference type="EMBL" id="CP139779">
    <property type="protein sequence ID" value="WQB70631.1"/>
    <property type="molecule type" value="Genomic_DNA"/>
</dbReference>
<dbReference type="InterPro" id="IPR036390">
    <property type="entry name" value="WH_DNA-bd_sf"/>
</dbReference>
<gene>
    <name evidence="2" type="ORF">T9R20_01335</name>
</gene>
<proteinExistence type="predicted"/>
<dbReference type="Pfam" id="PF12802">
    <property type="entry name" value="MarR_2"/>
    <property type="match status" value="1"/>
</dbReference>
<dbReference type="PANTHER" id="PTHR33164">
    <property type="entry name" value="TRANSCRIPTIONAL REGULATOR, MARR FAMILY"/>
    <property type="match status" value="1"/>
</dbReference>
<keyword evidence="3" id="KW-1185">Reference proteome</keyword>
<dbReference type="RefSeq" id="WP_322410771.1">
    <property type="nucleotide sequence ID" value="NZ_CP139779.1"/>
</dbReference>
<organism evidence="2 3">
    <name type="scientific">Microbacterium invictum</name>
    <dbReference type="NCBI Taxonomy" id="515415"/>
    <lineage>
        <taxon>Bacteria</taxon>
        <taxon>Bacillati</taxon>
        <taxon>Actinomycetota</taxon>
        <taxon>Actinomycetes</taxon>
        <taxon>Micrococcales</taxon>
        <taxon>Microbacteriaceae</taxon>
        <taxon>Microbacterium</taxon>
    </lineage>
</organism>